<dbReference type="AlphaFoldDB" id="A0A940P9D0"/>
<keyword evidence="3 7" id="KW-0812">Transmembrane</keyword>
<feature type="transmembrane region" description="Helical" evidence="7">
    <location>
        <begin position="157"/>
        <end position="178"/>
    </location>
</feature>
<dbReference type="PANTHER" id="PTHR30572:SF4">
    <property type="entry name" value="ABC TRANSPORTER PERMEASE YTRF"/>
    <property type="match status" value="1"/>
</dbReference>
<proteinExistence type="inferred from homology"/>
<dbReference type="InterPro" id="IPR050250">
    <property type="entry name" value="Macrolide_Exporter_MacB"/>
</dbReference>
<sequence length="634" mass="69663">MNRNDNRSVIKLLARRGNQGKASRNVVAILAIALTTMMFTTVFSIGFSMLDSLAQLGIAASSSTQGLLIAIMVILSILVSGYLIISNIFEASVTQDIQYYGLLKTIGTTKTQIGRLIRQQGISLCRKGIPLGLVAGFVISMVVVPLVLVSFEAKHVLSLNPLIFIGAALFAILTVLIATNKPAKLAGKVSPMQALAYVTDETKQQASAKKSTKTLTPKIMAKNNLERNKKLNFRVILSITLGFTLMNTFYVYQNSFDQDAYVDAFIGSDLAMQVTDNQQALPKSLVDMNLKGVVTGGDVYYTEQSAVLNSDVKTRLLNYYQQEGPRSWLESTEAAMTQYDQLKATGRTDVGIFGADQFTASMGKIFFGELAAEQFQKGNYVIAFALADNGEGSLHYDVGDQIELAGKSYELMAVMEPKATLLDIGRSAFVSESNGLDIHYMISAANFKQDFPEGKRISTFANTKNTSTRKKLQKELSQSYPDYHVSSQESFQARFQSQVLAQVILGYTLGIIMAVIGILNFVNAMLTAIITRKREFAVLESIGMTKKQLKEMLIHEGLTYGSKAIVLSLLLSIVVANSWVANSVSDSWVAAYHFSLAPFLVIIPLMLCLAYQIPMICFKETQKKSLVTRLRETN</sequence>
<reference evidence="9" key="1">
    <citation type="submission" date="2020-12" db="EMBL/GenBank/DDBJ databases">
        <title>Vagococcus allomyrinae sp. nov. and Enterococcus lavae sp. nov., isolated from the larvae of Allomyrina dichotoma.</title>
        <authorList>
            <person name="Lee S.D."/>
        </authorList>
    </citation>
    <scope>NUCLEOTIDE SEQUENCE</scope>
    <source>
        <strain evidence="9">BWB3-3</strain>
    </source>
</reference>
<evidence type="ECO:0000256" key="2">
    <source>
        <dbReference type="ARBA" id="ARBA00022475"/>
    </source>
</evidence>
<evidence type="ECO:0000313" key="10">
    <source>
        <dbReference type="Proteomes" id="UP000674938"/>
    </source>
</evidence>
<gene>
    <name evidence="9" type="ORF">I6N95_04850</name>
</gene>
<feature type="domain" description="ABC3 transporter permease C-terminal" evidence="8">
    <location>
        <begin position="509"/>
        <end position="620"/>
    </location>
</feature>
<accession>A0A940P9D0</accession>
<evidence type="ECO:0000256" key="6">
    <source>
        <dbReference type="ARBA" id="ARBA00038076"/>
    </source>
</evidence>
<dbReference type="GO" id="GO:0022857">
    <property type="term" value="F:transmembrane transporter activity"/>
    <property type="evidence" value="ECO:0007669"/>
    <property type="project" value="TreeGrafter"/>
</dbReference>
<feature type="transmembrane region" description="Helical" evidence="7">
    <location>
        <begin position="25"/>
        <end position="47"/>
    </location>
</feature>
<dbReference type="InterPro" id="IPR003838">
    <property type="entry name" value="ABC3_permease_C"/>
</dbReference>
<evidence type="ECO:0000256" key="5">
    <source>
        <dbReference type="ARBA" id="ARBA00023136"/>
    </source>
</evidence>
<feature type="transmembrane region" description="Helical" evidence="7">
    <location>
        <begin position="560"/>
        <end position="580"/>
    </location>
</feature>
<comment type="similarity">
    <text evidence="6">Belongs to the ABC-4 integral membrane protein family.</text>
</comment>
<protein>
    <submittedName>
        <fullName evidence="9">FtsX-like permease family protein</fullName>
    </submittedName>
</protein>
<feature type="transmembrane region" description="Helical" evidence="7">
    <location>
        <begin position="592"/>
        <end position="613"/>
    </location>
</feature>
<feature type="transmembrane region" description="Helical" evidence="7">
    <location>
        <begin position="504"/>
        <end position="526"/>
    </location>
</feature>
<name>A0A940P9D0_9ENTE</name>
<evidence type="ECO:0000256" key="4">
    <source>
        <dbReference type="ARBA" id="ARBA00022989"/>
    </source>
</evidence>
<comment type="caution">
    <text evidence="9">The sequence shown here is derived from an EMBL/GenBank/DDBJ whole genome shotgun (WGS) entry which is preliminary data.</text>
</comment>
<dbReference type="GO" id="GO:0005886">
    <property type="term" value="C:plasma membrane"/>
    <property type="evidence" value="ECO:0007669"/>
    <property type="project" value="UniProtKB-SubCell"/>
</dbReference>
<keyword evidence="5 7" id="KW-0472">Membrane</keyword>
<evidence type="ECO:0000313" key="9">
    <source>
        <dbReference type="EMBL" id="MBP1040337.1"/>
    </source>
</evidence>
<keyword evidence="2" id="KW-1003">Cell membrane</keyword>
<evidence type="ECO:0000259" key="8">
    <source>
        <dbReference type="Pfam" id="PF02687"/>
    </source>
</evidence>
<feature type="transmembrane region" description="Helical" evidence="7">
    <location>
        <begin position="128"/>
        <end position="151"/>
    </location>
</feature>
<comment type="subcellular location">
    <subcellularLocation>
        <location evidence="1">Cell membrane</location>
        <topology evidence="1">Multi-pass membrane protein</topology>
    </subcellularLocation>
</comment>
<evidence type="ECO:0000256" key="1">
    <source>
        <dbReference type="ARBA" id="ARBA00004651"/>
    </source>
</evidence>
<dbReference type="EMBL" id="JAEEGA010000002">
    <property type="protein sequence ID" value="MBP1040337.1"/>
    <property type="molecule type" value="Genomic_DNA"/>
</dbReference>
<dbReference type="PANTHER" id="PTHR30572">
    <property type="entry name" value="MEMBRANE COMPONENT OF TRANSPORTER-RELATED"/>
    <property type="match status" value="1"/>
</dbReference>
<feature type="domain" description="ABC3 transporter permease C-terminal" evidence="8">
    <location>
        <begin position="72"/>
        <end position="189"/>
    </location>
</feature>
<evidence type="ECO:0000256" key="3">
    <source>
        <dbReference type="ARBA" id="ARBA00022692"/>
    </source>
</evidence>
<feature type="transmembrane region" description="Helical" evidence="7">
    <location>
        <begin position="67"/>
        <end position="85"/>
    </location>
</feature>
<dbReference type="RefSeq" id="WP_209525229.1">
    <property type="nucleotide sequence ID" value="NZ_JAEEGA010000002.1"/>
</dbReference>
<evidence type="ECO:0000256" key="7">
    <source>
        <dbReference type="SAM" id="Phobius"/>
    </source>
</evidence>
<dbReference type="Proteomes" id="UP000674938">
    <property type="component" value="Unassembled WGS sequence"/>
</dbReference>
<keyword evidence="10" id="KW-1185">Reference proteome</keyword>
<organism evidence="9 10">
    <name type="scientific">Vagococcus allomyrinae</name>
    <dbReference type="NCBI Taxonomy" id="2794353"/>
    <lineage>
        <taxon>Bacteria</taxon>
        <taxon>Bacillati</taxon>
        <taxon>Bacillota</taxon>
        <taxon>Bacilli</taxon>
        <taxon>Lactobacillales</taxon>
        <taxon>Enterococcaceae</taxon>
        <taxon>Vagococcus</taxon>
    </lineage>
</organism>
<feature type="transmembrane region" description="Helical" evidence="7">
    <location>
        <begin position="231"/>
        <end position="252"/>
    </location>
</feature>
<keyword evidence="4 7" id="KW-1133">Transmembrane helix</keyword>
<dbReference type="Pfam" id="PF02687">
    <property type="entry name" value="FtsX"/>
    <property type="match status" value="2"/>
</dbReference>